<feature type="domain" description="Reverse transcriptase Ty1/copia-type" evidence="1">
    <location>
        <begin position="106"/>
        <end position="153"/>
    </location>
</feature>
<dbReference type="Proteomes" id="UP001151760">
    <property type="component" value="Unassembled WGS sequence"/>
</dbReference>
<gene>
    <name evidence="2" type="ORF">Tco_0680167</name>
</gene>
<name>A0ABQ4XKW9_9ASTR</name>
<evidence type="ECO:0000313" key="2">
    <source>
        <dbReference type="EMBL" id="GJS65603.1"/>
    </source>
</evidence>
<dbReference type="Pfam" id="PF07727">
    <property type="entry name" value="RVT_2"/>
    <property type="match status" value="1"/>
</dbReference>
<reference evidence="2" key="2">
    <citation type="submission" date="2022-01" db="EMBL/GenBank/DDBJ databases">
        <authorList>
            <person name="Yamashiro T."/>
            <person name="Shiraishi A."/>
            <person name="Satake H."/>
            <person name="Nakayama K."/>
        </authorList>
    </citation>
    <scope>NUCLEOTIDE SEQUENCE</scope>
</reference>
<evidence type="ECO:0000313" key="3">
    <source>
        <dbReference type="Proteomes" id="UP001151760"/>
    </source>
</evidence>
<proteinExistence type="predicted"/>
<accession>A0ABQ4XKW9</accession>
<sequence>MFAPTAEKTISSQQGLELLFIPLLEEIFTTITGHAEYNINDQAQCTFQEAEFINPFCTRVQEIGGSPSSRNMIIPMIEAMQDELHQFPDRLKAKGYAQEEDGREKMAFLNGPTEGEVYVLSQKGFVDPDHLEKVYLLRKALYGLKQAPRAWTTEPPVRPKDVDHAGCLDTRKSTFGGIQFLGDKLVSWMSKKQKKHAKSSQRQVRGRYLQVVLSNVDEDTNFQDYGFNYNKIPL</sequence>
<reference evidence="2" key="1">
    <citation type="journal article" date="2022" name="Int. J. Mol. Sci.">
        <title>Draft Genome of Tanacetum Coccineum: Genomic Comparison of Closely Related Tanacetum-Family Plants.</title>
        <authorList>
            <person name="Yamashiro T."/>
            <person name="Shiraishi A."/>
            <person name="Nakayama K."/>
            <person name="Satake H."/>
        </authorList>
    </citation>
    <scope>NUCLEOTIDE SEQUENCE</scope>
</reference>
<dbReference type="InterPro" id="IPR013103">
    <property type="entry name" value="RVT_2"/>
</dbReference>
<keyword evidence="3" id="KW-1185">Reference proteome</keyword>
<organism evidence="2 3">
    <name type="scientific">Tanacetum coccineum</name>
    <dbReference type="NCBI Taxonomy" id="301880"/>
    <lineage>
        <taxon>Eukaryota</taxon>
        <taxon>Viridiplantae</taxon>
        <taxon>Streptophyta</taxon>
        <taxon>Embryophyta</taxon>
        <taxon>Tracheophyta</taxon>
        <taxon>Spermatophyta</taxon>
        <taxon>Magnoliopsida</taxon>
        <taxon>eudicotyledons</taxon>
        <taxon>Gunneridae</taxon>
        <taxon>Pentapetalae</taxon>
        <taxon>asterids</taxon>
        <taxon>campanulids</taxon>
        <taxon>Asterales</taxon>
        <taxon>Asteraceae</taxon>
        <taxon>Asteroideae</taxon>
        <taxon>Anthemideae</taxon>
        <taxon>Anthemidinae</taxon>
        <taxon>Tanacetum</taxon>
    </lineage>
</organism>
<dbReference type="EMBL" id="BQNB010009590">
    <property type="protein sequence ID" value="GJS65603.1"/>
    <property type="molecule type" value="Genomic_DNA"/>
</dbReference>
<comment type="caution">
    <text evidence="2">The sequence shown here is derived from an EMBL/GenBank/DDBJ whole genome shotgun (WGS) entry which is preliminary data.</text>
</comment>
<evidence type="ECO:0000259" key="1">
    <source>
        <dbReference type="Pfam" id="PF07727"/>
    </source>
</evidence>
<protein>
    <submittedName>
        <fullName evidence="2">Retrovirus-related pol polyprotein from transposon TNT 1-94</fullName>
    </submittedName>
</protein>